<evidence type="ECO:0000313" key="2">
    <source>
        <dbReference type="Proteomes" id="UP001162480"/>
    </source>
</evidence>
<protein>
    <submittedName>
        <fullName evidence="1">Uncharacterized protein</fullName>
    </submittedName>
</protein>
<dbReference type="Proteomes" id="UP001162480">
    <property type="component" value="Chromosome 1"/>
</dbReference>
<dbReference type="AlphaFoldDB" id="A0AA36AGX5"/>
<evidence type="ECO:0000313" key="1">
    <source>
        <dbReference type="EMBL" id="CAI9715938.1"/>
    </source>
</evidence>
<dbReference type="EMBL" id="OX597814">
    <property type="protein sequence ID" value="CAI9715938.1"/>
    <property type="molecule type" value="Genomic_DNA"/>
</dbReference>
<keyword evidence="2" id="KW-1185">Reference proteome</keyword>
<organism evidence="1 2">
    <name type="scientific">Octopus vulgaris</name>
    <name type="common">Common octopus</name>
    <dbReference type="NCBI Taxonomy" id="6645"/>
    <lineage>
        <taxon>Eukaryota</taxon>
        <taxon>Metazoa</taxon>
        <taxon>Spiralia</taxon>
        <taxon>Lophotrochozoa</taxon>
        <taxon>Mollusca</taxon>
        <taxon>Cephalopoda</taxon>
        <taxon>Coleoidea</taxon>
        <taxon>Octopodiformes</taxon>
        <taxon>Octopoda</taxon>
        <taxon>Incirrata</taxon>
        <taxon>Octopodidae</taxon>
        <taxon>Octopus</taxon>
    </lineage>
</organism>
<proteinExistence type="predicted"/>
<gene>
    <name evidence="1" type="ORF">OCTVUL_1B001481</name>
</gene>
<accession>A0AA36AGX5</accession>
<reference evidence="1" key="1">
    <citation type="submission" date="2023-08" db="EMBL/GenBank/DDBJ databases">
        <authorList>
            <person name="Alioto T."/>
            <person name="Alioto T."/>
            <person name="Gomez Garrido J."/>
        </authorList>
    </citation>
    <scope>NUCLEOTIDE SEQUENCE</scope>
</reference>
<sequence>MRQGSNYEKRILIFASNEGLQQLENTSFLGMDGTFKSSPSASYQLFTIHTILNDSSSYHVRLSPDSIMTKTTIQRATGTDLTMGENIKVMLV</sequence>
<name>A0AA36AGX5_OCTVU</name>